<accession>A0A1V9G858</accession>
<reference evidence="2" key="1">
    <citation type="submission" date="2016-04" db="EMBL/GenBank/DDBJ databases">
        <authorList>
            <person name="Chen L."/>
            <person name="Zhuang W."/>
            <person name="Wang G."/>
        </authorList>
    </citation>
    <scope>NUCLEOTIDE SEQUENCE [LARGE SCALE GENOMIC DNA]</scope>
    <source>
        <strain evidence="2">208</strain>
    </source>
</reference>
<protein>
    <submittedName>
        <fullName evidence="1">Uncharacterized protein</fullName>
    </submittedName>
</protein>
<dbReference type="AlphaFoldDB" id="A0A1V9G858"/>
<comment type="caution">
    <text evidence="1">The sequence shown here is derived from an EMBL/GenBank/DDBJ whole genome shotgun (WGS) entry which is preliminary data.</text>
</comment>
<dbReference type="STRING" id="550983.A4R26_12825"/>
<organism evidence="1 2">
    <name type="scientific">Niastella populi</name>
    <dbReference type="NCBI Taxonomy" id="550983"/>
    <lineage>
        <taxon>Bacteria</taxon>
        <taxon>Pseudomonadati</taxon>
        <taxon>Bacteroidota</taxon>
        <taxon>Chitinophagia</taxon>
        <taxon>Chitinophagales</taxon>
        <taxon>Chitinophagaceae</taxon>
        <taxon>Niastella</taxon>
    </lineage>
</organism>
<keyword evidence="2" id="KW-1185">Reference proteome</keyword>
<dbReference type="EMBL" id="LWBP01000045">
    <property type="protein sequence ID" value="OQP66656.1"/>
    <property type="molecule type" value="Genomic_DNA"/>
</dbReference>
<name>A0A1V9G858_9BACT</name>
<sequence>MRKEIHGELTCLQVDRLTKVIELIEGREKNNRILNIEFPVSKWNISSEQNLAAFMPRCLYTLLPRCPLLRNPKPQGPGVMILTSIFTN</sequence>
<dbReference type="Proteomes" id="UP000192276">
    <property type="component" value="Unassembled WGS sequence"/>
</dbReference>
<evidence type="ECO:0000313" key="1">
    <source>
        <dbReference type="EMBL" id="OQP66656.1"/>
    </source>
</evidence>
<proteinExistence type="predicted"/>
<gene>
    <name evidence="1" type="ORF">A4R26_12825</name>
</gene>
<evidence type="ECO:0000313" key="2">
    <source>
        <dbReference type="Proteomes" id="UP000192276"/>
    </source>
</evidence>